<sequence>MASSQSYKVVLVGESGTGKTSLVKRCVERQFSTDVLPTVGLEFQWKKVLTGNDWIKLKFWDLSGEDRFRSLMPAYLQDASAAIVVYDVSSRRSWFAARDWASLVHNELGREAFVAMVGNKADLEGREVPADEARGESEALGAMFVETSAKTGENVDALFQELATQLPKWSRSARLAKPVPAVEEPRPTNAPRKRCCLFPQF</sequence>
<dbReference type="AlphaFoldDB" id="A0A812YCA7"/>
<accession>A0A812YCA7</accession>
<dbReference type="PANTHER" id="PTHR47978">
    <property type="match status" value="1"/>
</dbReference>
<dbReference type="GO" id="GO:0003924">
    <property type="term" value="F:GTPase activity"/>
    <property type="evidence" value="ECO:0007669"/>
    <property type="project" value="InterPro"/>
</dbReference>
<organism evidence="2 3">
    <name type="scientific">Symbiodinium pilosum</name>
    <name type="common">Dinoflagellate</name>
    <dbReference type="NCBI Taxonomy" id="2952"/>
    <lineage>
        <taxon>Eukaryota</taxon>
        <taxon>Sar</taxon>
        <taxon>Alveolata</taxon>
        <taxon>Dinophyceae</taxon>
        <taxon>Suessiales</taxon>
        <taxon>Symbiodiniaceae</taxon>
        <taxon>Symbiodinium</taxon>
    </lineage>
</organism>
<dbReference type="InterPro" id="IPR001806">
    <property type="entry name" value="Small_GTPase"/>
</dbReference>
<dbReference type="SMART" id="SM00175">
    <property type="entry name" value="RAB"/>
    <property type="match status" value="1"/>
</dbReference>
<dbReference type="InterPro" id="IPR005225">
    <property type="entry name" value="Small_GTP-bd"/>
</dbReference>
<evidence type="ECO:0000313" key="3">
    <source>
        <dbReference type="Proteomes" id="UP000649617"/>
    </source>
</evidence>
<dbReference type="OrthoDB" id="9989112at2759"/>
<dbReference type="InterPro" id="IPR025662">
    <property type="entry name" value="Sigma_54_int_dom_ATP-bd_1"/>
</dbReference>
<gene>
    <name evidence="2" type="primary">RABH1B</name>
    <name evidence="2" type="ORF">SPIL2461_LOCUS22879</name>
</gene>
<evidence type="ECO:0000313" key="2">
    <source>
        <dbReference type="EMBL" id="CAE7774213.1"/>
    </source>
</evidence>
<comment type="caution">
    <text evidence="2">The sequence shown here is derived from an EMBL/GenBank/DDBJ whole genome shotgun (WGS) entry which is preliminary data.</text>
</comment>
<dbReference type="Proteomes" id="UP000649617">
    <property type="component" value="Unassembled WGS sequence"/>
</dbReference>
<dbReference type="SMART" id="SM00176">
    <property type="entry name" value="RAN"/>
    <property type="match status" value="1"/>
</dbReference>
<keyword evidence="3" id="KW-1185">Reference proteome</keyword>
<name>A0A812YCA7_SYMPI</name>
<dbReference type="Pfam" id="PF00071">
    <property type="entry name" value="Ras"/>
    <property type="match status" value="1"/>
</dbReference>
<dbReference type="SMART" id="SM00173">
    <property type="entry name" value="RAS"/>
    <property type="match status" value="1"/>
</dbReference>
<dbReference type="Gene3D" id="3.40.50.300">
    <property type="entry name" value="P-loop containing nucleotide triphosphate hydrolases"/>
    <property type="match status" value="1"/>
</dbReference>
<dbReference type="EMBL" id="CAJNIZ010047706">
    <property type="protein sequence ID" value="CAE7774213.1"/>
    <property type="molecule type" value="Genomic_DNA"/>
</dbReference>
<keyword evidence="1" id="KW-0547">Nucleotide-binding</keyword>
<dbReference type="PRINTS" id="PR00449">
    <property type="entry name" value="RASTRNSFRMNG"/>
</dbReference>
<dbReference type="SMART" id="SM00174">
    <property type="entry name" value="RHO"/>
    <property type="match status" value="1"/>
</dbReference>
<dbReference type="GO" id="GO:0005525">
    <property type="term" value="F:GTP binding"/>
    <property type="evidence" value="ECO:0007669"/>
    <property type="project" value="InterPro"/>
</dbReference>
<proteinExistence type="predicted"/>
<dbReference type="PROSITE" id="PS51421">
    <property type="entry name" value="RAS"/>
    <property type="match status" value="1"/>
</dbReference>
<dbReference type="NCBIfam" id="TIGR00231">
    <property type="entry name" value="small_GTP"/>
    <property type="match status" value="1"/>
</dbReference>
<evidence type="ECO:0000256" key="1">
    <source>
        <dbReference type="ARBA" id="ARBA00022741"/>
    </source>
</evidence>
<protein>
    <submittedName>
        <fullName evidence="2">RABH1B protein</fullName>
    </submittedName>
</protein>
<dbReference type="PROSITE" id="PS00675">
    <property type="entry name" value="SIGMA54_INTERACT_1"/>
    <property type="match status" value="1"/>
</dbReference>
<dbReference type="FunFam" id="3.40.50.300:FF:000808">
    <property type="entry name" value="Small GTP-binding protein, putative"/>
    <property type="match status" value="1"/>
</dbReference>
<dbReference type="InterPro" id="IPR027417">
    <property type="entry name" value="P-loop_NTPase"/>
</dbReference>
<dbReference type="CDD" id="cd00154">
    <property type="entry name" value="Rab"/>
    <property type="match status" value="1"/>
</dbReference>
<dbReference type="PROSITE" id="PS51419">
    <property type="entry name" value="RAB"/>
    <property type="match status" value="1"/>
</dbReference>
<reference evidence="2" key="1">
    <citation type="submission" date="2021-02" db="EMBL/GenBank/DDBJ databases">
        <authorList>
            <person name="Dougan E. K."/>
            <person name="Rhodes N."/>
            <person name="Thang M."/>
            <person name="Chan C."/>
        </authorList>
    </citation>
    <scope>NUCLEOTIDE SEQUENCE</scope>
</reference>
<dbReference type="SUPFAM" id="SSF52540">
    <property type="entry name" value="P-loop containing nucleoside triphosphate hydrolases"/>
    <property type="match status" value="1"/>
</dbReference>